<feature type="domain" description="C2H2-type" evidence="9">
    <location>
        <begin position="373"/>
        <end position="400"/>
    </location>
</feature>
<dbReference type="PROSITE" id="PS50097">
    <property type="entry name" value="BTB"/>
    <property type="match status" value="1"/>
</dbReference>
<evidence type="ECO:0000256" key="2">
    <source>
        <dbReference type="ARBA" id="ARBA00022723"/>
    </source>
</evidence>
<feature type="compositionally biased region" description="Polar residues" evidence="7">
    <location>
        <begin position="168"/>
        <end position="185"/>
    </location>
</feature>
<dbReference type="GO" id="GO:0048666">
    <property type="term" value="P:neuron development"/>
    <property type="evidence" value="ECO:0007669"/>
    <property type="project" value="UniProtKB-ARBA"/>
</dbReference>
<dbReference type="CDD" id="cd18315">
    <property type="entry name" value="BTB_POZ_BAB-like"/>
    <property type="match status" value="1"/>
</dbReference>
<feature type="domain" description="C2H2-type" evidence="9">
    <location>
        <begin position="499"/>
        <end position="526"/>
    </location>
</feature>
<keyword evidence="11" id="KW-1185">Reference proteome</keyword>
<dbReference type="SMART" id="SM00355">
    <property type="entry name" value="ZnF_C2H2"/>
    <property type="match status" value="6"/>
</dbReference>
<evidence type="ECO:0000256" key="5">
    <source>
        <dbReference type="ARBA" id="ARBA00023242"/>
    </source>
</evidence>
<dbReference type="InterPro" id="IPR013087">
    <property type="entry name" value="Znf_C2H2_type"/>
</dbReference>
<comment type="subcellular location">
    <subcellularLocation>
        <location evidence="1">Nucleus</location>
    </subcellularLocation>
</comment>
<reference evidence="10 11" key="1">
    <citation type="submission" date="2024-05" db="EMBL/GenBank/DDBJ databases">
        <title>Genetic variation in Jamaican populations of the coffee berry borer (Hypothenemus hampei).</title>
        <authorList>
            <person name="Errbii M."/>
            <person name="Myrie A."/>
        </authorList>
    </citation>
    <scope>NUCLEOTIDE SEQUENCE [LARGE SCALE GENOMIC DNA]</scope>
    <source>
        <strain evidence="10">JA-Hopewell-2020-01-JO</strain>
        <tissue evidence="10">Whole body</tissue>
    </source>
</reference>
<comment type="caution">
    <text evidence="10">The sequence shown here is derived from an EMBL/GenBank/DDBJ whole genome shotgun (WGS) entry which is preliminary data.</text>
</comment>
<dbReference type="Proteomes" id="UP001566132">
    <property type="component" value="Unassembled WGS sequence"/>
</dbReference>
<gene>
    <name evidence="10" type="ORF">ABEB36_014226</name>
</gene>
<keyword evidence="2" id="KW-0479">Metal-binding</keyword>
<dbReference type="Pfam" id="PF00651">
    <property type="entry name" value="BTB"/>
    <property type="match status" value="1"/>
</dbReference>
<dbReference type="GO" id="GO:0008270">
    <property type="term" value="F:zinc ion binding"/>
    <property type="evidence" value="ECO:0007669"/>
    <property type="project" value="UniProtKB-KW"/>
</dbReference>
<feature type="domain" description="C2H2-type" evidence="9">
    <location>
        <begin position="340"/>
        <end position="368"/>
    </location>
</feature>
<dbReference type="PANTHER" id="PTHR23110:SF104">
    <property type="entry name" value="MATERNAL GENE REQUIRED FOR MEIOSIS, ISOFORM H"/>
    <property type="match status" value="1"/>
</dbReference>
<dbReference type="PROSITE" id="PS00028">
    <property type="entry name" value="ZINC_FINGER_C2H2_1"/>
    <property type="match status" value="5"/>
</dbReference>
<feature type="region of interest" description="Disordered" evidence="7">
    <location>
        <begin position="405"/>
        <end position="470"/>
    </location>
</feature>
<sequence length="582" mass="63809">MGSEHYCLRWNNHQANLLGVCAQLLRDERLVDVTLACADEGRCIRAHKVVLSACSAYFRALFVDHPARHPIVILKDVRFNDLRTIVEFMYKGEVRVEYAQLSRLLQTAESLKVKGLAEMTREYKTDLPEQTEPEELVSRRPPSLGGDPTPPLRNSPVRQSPESPPRPISQNGSPEPPQANNSFGTATAGRPSSPLNCADPLPGPSNLPPIQQVPLSLKKEVDWGGGGTNEDKNSGGESSNSEYSRLAHDSPLPEVERSGSSLERPPSSASSSSTSTPGAPLLHFPLAGLLEAGLVPPLDTLGTAAFRCGACLAGFPSPWLLEQHAALQHLPGASGPEKPFVCDQCGQSYRYRSAYVKHREQNHRARLPADKLFSCDVCGMQFRYLKSFKKHRLNHALERLHGTRRLATGDSAAPSTGPVEGGDHQVSSSNEGLIEREEEDSGTVQVKVETDVEEPEPQAEGETEAEQDDTVTTAVGDGASALATLLANDNAERQRERRFACPFCGKCVRSKENLKLHVRKHTGERPFVCLFCGRAFGGKSDLTRHLRIHTGERPYHCDMCGKCFARADYLSKHLTTHINTPR</sequence>
<evidence type="ECO:0000256" key="1">
    <source>
        <dbReference type="ARBA" id="ARBA00004123"/>
    </source>
</evidence>
<proteinExistence type="predicted"/>
<dbReference type="PROSITE" id="PS50157">
    <property type="entry name" value="ZINC_FINGER_C2H2_2"/>
    <property type="match status" value="5"/>
</dbReference>
<feature type="compositionally biased region" description="Acidic residues" evidence="7">
    <location>
        <begin position="451"/>
        <end position="469"/>
    </location>
</feature>
<dbReference type="SMART" id="SM00225">
    <property type="entry name" value="BTB"/>
    <property type="match status" value="1"/>
</dbReference>
<evidence type="ECO:0000256" key="4">
    <source>
        <dbReference type="ARBA" id="ARBA00022833"/>
    </source>
</evidence>
<evidence type="ECO:0000313" key="11">
    <source>
        <dbReference type="Proteomes" id="UP001566132"/>
    </source>
</evidence>
<feature type="domain" description="C2H2-type" evidence="9">
    <location>
        <begin position="555"/>
        <end position="582"/>
    </location>
</feature>
<evidence type="ECO:0000259" key="9">
    <source>
        <dbReference type="PROSITE" id="PS50157"/>
    </source>
</evidence>
<dbReference type="FunFam" id="3.30.160.60:FF:002343">
    <property type="entry name" value="Zinc finger protein 33A"/>
    <property type="match status" value="1"/>
</dbReference>
<dbReference type="EMBL" id="JBDJPC010000012">
    <property type="protein sequence ID" value="KAL1489303.1"/>
    <property type="molecule type" value="Genomic_DNA"/>
</dbReference>
<evidence type="ECO:0000313" key="10">
    <source>
        <dbReference type="EMBL" id="KAL1489303.1"/>
    </source>
</evidence>
<dbReference type="InterPro" id="IPR051095">
    <property type="entry name" value="Dros_DevTransReg"/>
</dbReference>
<keyword evidence="4" id="KW-0862">Zinc</keyword>
<evidence type="ECO:0000259" key="8">
    <source>
        <dbReference type="PROSITE" id="PS50097"/>
    </source>
</evidence>
<dbReference type="GO" id="GO:0003006">
    <property type="term" value="P:developmental process involved in reproduction"/>
    <property type="evidence" value="ECO:0007669"/>
    <property type="project" value="UniProtKB-ARBA"/>
</dbReference>
<keyword evidence="5" id="KW-0539">Nucleus</keyword>
<protein>
    <submittedName>
        <fullName evidence="10">Uncharacterized protein</fullName>
    </submittedName>
</protein>
<evidence type="ECO:0000256" key="6">
    <source>
        <dbReference type="PROSITE-ProRule" id="PRU00042"/>
    </source>
</evidence>
<accession>A0ABD1E3Q7</accession>
<dbReference type="GO" id="GO:0006355">
    <property type="term" value="P:regulation of DNA-templated transcription"/>
    <property type="evidence" value="ECO:0007669"/>
    <property type="project" value="UniProtKB-ARBA"/>
</dbReference>
<name>A0ABD1E3Q7_HYPHA</name>
<evidence type="ECO:0000256" key="7">
    <source>
        <dbReference type="SAM" id="MobiDB-lite"/>
    </source>
</evidence>
<dbReference type="Pfam" id="PF00096">
    <property type="entry name" value="zf-C2H2"/>
    <property type="match status" value="4"/>
</dbReference>
<dbReference type="InterPro" id="IPR036236">
    <property type="entry name" value="Znf_C2H2_sf"/>
</dbReference>
<organism evidence="10 11">
    <name type="scientific">Hypothenemus hampei</name>
    <name type="common">Coffee berry borer</name>
    <dbReference type="NCBI Taxonomy" id="57062"/>
    <lineage>
        <taxon>Eukaryota</taxon>
        <taxon>Metazoa</taxon>
        <taxon>Ecdysozoa</taxon>
        <taxon>Arthropoda</taxon>
        <taxon>Hexapoda</taxon>
        <taxon>Insecta</taxon>
        <taxon>Pterygota</taxon>
        <taxon>Neoptera</taxon>
        <taxon>Endopterygota</taxon>
        <taxon>Coleoptera</taxon>
        <taxon>Polyphaga</taxon>
        <taxon>Cucujiformia</taxon>
        <taxon>Curculionidae</taxon>
        <taxon>Scolytinae</taxon>
        <taxon>Hypothenemus</taxon>
    </lineage>
</organism>
<keyword evidence="3 6" id="KW-0863">Zinc-finger</keyword>
<dbReference type="AlphaFoldDB" id="A0ABD1E3Q7"/>
<feature type="region of interest" description="Disordered" evidence="7">
    <location>
        <begin position="122"/>
        <end position="277"/>
    </location>
</feature>
<evidence type="ECO:0000256" key="3">
    <source>
        <dbReference type="ARBA" id="ARBA00022771"/>
    </source>
</evidence>
<feature type="domain" description="C2H2-type" evidence="9">
    <location>
        <begin position="527"/>
        <end position="554"/>
    </location>
</feature>
<dbReference type="Gene3D" id="3.30.710.10">
    <property type="entry name" value="Potassium Channel Kv1.1, Chain A"/>
    <property type="match status" value="1"/>
</dbReference>
<dbReference type="GO" id="GO:0048513">
    <property type="term" value="P:animal organ development"/>
    <property type="evidence" value="ECO:0007669"/>
    <property type="project" value="UniProtKB-ARBA"/>
</dbReference>
<dbReference type="SUPFAM" id="SSF54695">
    <property type="entry name" value="POZ domain"/>
    <property type="match status" value="1"/>
</dbReference>
<dbReference type="GO" id="GO:0005634">
    <property type="term" value="C:nucleus"/>
    <property type="evidence" value="ECO:0007669"/>
    <property type="project" value="UniProtKB-SubCell"/>
</dbReference>
<dbReference type="InterPro" id="IPR000210">
    <property type="entry name" value="BTB/POZ_dom"/>
</dbReference>
<dbReference type="FunFam" id="3.30.160.60:FF:001448">
    <property type="entry name" value="Zinc finger and BTB domain containing 7a"/>
    <property type="match status" value="1"/>
</dbReference>
<dbReference type="Gene3D" id="3.30.160.60">
    <property type="entry name" value="Classic Zinc Finger"/>
    <property type="match status" value="4"/>
</dbReference>
<feature type="compositionally biased region" description="Low complexity" evidence="7">
    <location>
        <begin position="258"/>
        <end position="277"/>
    </location>
</feature>
<dbReference type="PANTHER" id="PTHR23110">
    <property type="entry name" value="BTB DOMAIN TRANSCRIPTION FACTOR"/>
    <property type="match status" value="1"/>
</dbReference>
<dbReference type="SUPFAM" id="SSF57667">
    <property type="entry name" value="beta-beta-alpha zinc fingers"/>
    <property type="match status" value="3"/>
</dbReference>
<feature type="domain" description="BTB" evidence="8">
    <location>
        <begin position="31"/>
        <end position="98"/>
    </location>
</feature>
<dbReference type="InterPro" id="IPR011333">
    <property type="entry name" value="SKP1/BTB/POZ_sf"/>
</dbReference>